<dbReference type="SUPFAM" id="SSF51182">
    <property type="entry name" value="RmlC-like cupins"/>
    <property type="match status" value="1"/>
</dbReference>
<dbReference type="AlphaFoldDB" id="A0A8H9YQX7"/>
<proteinExistence type="predicted"/>
<comment type="caution">
    <text evidence="2">The sequence shown here is derived from an EMBL/GenBank/DDBJ whole genome shotgun (WGS) entry which is preliminary data.</text>
</comment>
<dbReference type="Gene3D" id="2.60.120.10">
    <property type="entry name" value="Jelly Rolls"/>
    <property type="match status" value="1"/>
</dbReference>
<dbReference type="InterPro" id="IPR011051">
    <property type="entry name" value="RmlC_Cupin_sf"/>
</dbReference>
<evidence type="ECO:0000259" key="1">
    <source>
        <dbReference type="Pfam" id="PF07883"/>
    </source>
</evidence>
<accession>A0A8H9YQX7</accession>
<gene>
    <name evidence="2" type="ORF">HU722_14835</name>
</gene>
<sequence length="100" mass="10840">MKTSIASVVAEMPQIWQSRVLGAVGNARIKIIKMGGEGIPTEAHNDFEEMLLVLDGELPLVIEEQHFTLAAGEFFFVPKGANHHVPPGSFGTLLLVDLSE</sequence>
<feature type="domain" description="Cupin type-2" evidence="1">
    <location>
        <begin position="35"/>
        <end position="85"/>
    </location>
</feature>
<evidence type="ECO:0000313" key="2">
    <source>
        <dbReference type="EMBL" id="MBC3292794.1"/>
    </source>
</evidence>
<protein>
    <submittedName>
        <fullName evidence="2">Cupin domain-containing protein</fullName>
    </submittedName>
</protein>
<name>A0A8H9YQX7_9PSED</name>
<dbReference type="Pfam" id="PF07883">
    <property type="entry name" value="Cupin_2"/>
    <property type="match status" value="1"/>
</dbReference>
<dbReference type="EMBL" id="JABWQF010000008">
    <property type="protein sequence ID" value="MBC3292794.1"/>
    <property type="molecule type" value="Genomic_DNA"/>
</dbReference>
<organism evidence="2">
    <name type="scientific">Pseudomonas tritici</name>
    <dbReference type="NCBI Taxonomy" id="2745518"/>
    <lineage>
        <taxon>Bacteria</taxon>
        <taxon>Pseudomonadati</taxon>
        <taxon>Pseudomonadota</taxon>
        <taxon>Gammaproteobacteria</taxon>
        <taxon>Pseudomonadales</taxon>
        <taxon>Pseudomonadaceae</taxon>
        <taxon>Pseudomonas</taxon>
    </lineage>
</organism>
<dbReference type="InterPro" id="IPR013096">
    <property type="entry name" value="Cupin_2"/>
</dbReference>
<dbReference type="InterPro" id="IPR014710">
    <property type="entry name" value="RmlC-like_jellyroll"/>
</dbReference>
<reference evidence="2" key="1">
    <citation type="journal article" date="2020" name="Microorganisms">
        <title>Reliable Identification of Environmental Pseudomonas Isolates Using the rpoD Gene.</title>
        <authorList>
            <consortium name="The Broad Institute Genome Sequencing Platform"/>
            <person name="Girard L."/>
            <person name="Lood C."/>
            <person name="Rokni-Zadeh H."/>
            <person name="van Noort V."/>
            <person name="Lavigne R."/>
            <person name="De Mot R."/>
        </authorList>
    </citation>
    <scope>NUCLEOTIDE SEQUENCE [LARGE SCALE GENOMIC DNA]</scope>
    <source>
        <strain evidence="2">SWRI145</strain>
    </source>
</reference>